<protein>
    <submittedName>
        <fullName evidence="2">Uncharacterized protein</fullName>
    </submittedName>
</protein>
<feature type="region of interest" description="Disordered" evidence="1">
    <location>
        <begin position="213"/>
        <end position="282"/>
    </location>
</feature>
<dbReference type="AlphaFoldDB" id="Q08MV2"/>
<dbReference type="Proteomes" id="UP000032702">
    <property type="component" value="Unassembled WGS sequence"/>
</dbReference>
<organism evidence="2 3">
    <name type="scientific">Stigmatella aurantiaca (strain DW4/3-1)</name>
    <dbReference type="NCBI Taxonomy" id="378806"/>
    <lineage>
        <taxon>Bacteria</taxon>
        <taxon>Pseudomonadati</taxon>
        <taxon>Myxococcota</taxon>
        <taxon>Myxococcia</taxon>
        <taxon>Myxococcales</taxon>
        <taxon>Cystobacterineae</taxon>
        <taxon>Archangiaceae</taxon>
        <taxon>Stigmatella</taxon>
    </lineage>
</organism>
<proteinExistence type="predicted"/>
<feature type="compositionally biased region" description="Basic and acidic residues" evidence="1">
    <location>
        <begin position="247"/>
        <end position="259"/>
    </location>
</feature>
<evidence type="ECO:0000313" key="2">
    <source>
        <dbReference type="EMBL" id="EAU61811.1"/>
    </source>
</evidence>
<feature type="compositionally biased region" description="Basic and acidic residues" evidence="1">
    <location>
        <begin position="215"/>
        <end position="224"/>
    </location>
</feature>
<feature type="compositionally biased region" description="Basic residues" evidence="1">
    <location>
        <begin position="428"/>
        <end position="439"/>
    </location>
</feature>
<name>Q08MV2_STIAD</name>
<dbReference type="EMBL" id="AAMD01000325">
    <property type="protein sequence ID" value="EAU61811.1"/>
    <property type="molecule type" value="Genomic_DNA"/>
</dbReference>
<feature type="region of interest" description="Disordered" evidence="1">
    <location>
        <begin position="410"/>
        <end position="439"/>
    </location>
</feature>
<sequence>MDRTGSVAGHGALCAGVVPAVVQSSVGHGDESPIVGLGRPRHECRARRAKADDCVRSHQGEHGRDPPFCPLTCRQPVPAAHRWTSDPPAGQRMRGLSRGERLAQPCQALEALQLAAGLGRGHRHGALGQVLRELHQQGPVLLGPDPLPLCQSLQRLHTGPRRRVSGGNMARQVLRRGQGLLARPAAVEHVAGTRQAALRQRLLEEAHLFQRRRLGRGDEQEGGFRRGQPLAQPVRAQADASEQPTRGADEGAQVRREGLAEQGAQHVADEPRGPPPQAAPGGLLRAEERHHAIIQEARQAPGGVEEVQRVPARGRVQHDELVLALVDVLIERLGCRVLLDAGHQLREEAVEAVLQDDAHRLGRGGQPPHHALEDDAGIQHPHVQLAFARGGAPVEDVGGHGGGLRAALGQAHGLREPPRRINGEHQHLAPRPRRGHAQRRRRRRLSHASRAAQHEHALVPQHCPQAHGASFWLSRAFKGRRAEAS</sequence>
<comment type="caution">
    <text evidence="2">The sequence shown here is derived from an EMBL/GenBank/DDBJ whole genome shotgun (WGS) entry which is preliminary data.</text>
</comment>
<feature type="compositionally biased region" description="Basic and acidic residues" evidence="1">
    <location>
        <begin position="413"/>
        <end position="427"/>
    </location>
</feature>
<evidence type="ECO:0000256" key="1">
    <source>
        <dbReference type="SAM" id="MobiDB-lite"/>
    </source>
</evidence>
<accession>Q08MV2</accession>
<evidence type="ECO:0000313" key="3">
    <source>
        <dbReference type="Proteomes" id="UP000032702"/>
    </source>
</evidence>
<reference evidence="2 3" key="1">
    <citation type="submission" date="2006-04" db="EMBL/GenBank/DDBJ databases">
        <authorList>
            <person name="Nierman W.C."/>
        </authorList>
    </citation>
    <scope>NUCLEOTIDE SEQUENCE [LARGE SCALE GENOMIC DNA]</scope>
    <source>
        <strain evidence="2 3">DW4/3-1</strain>
    </source>
</reference>
<gene>
    <name evidence="2" type="ORF">STIAU_1812</name>
</gene>